<dbReference type="CDD" id="cd01851">
    <property type="entry name" value="GBP"/>
    <property type="match status" value="1"/>
</dbReference>
<keyword evidence="8" id="KW-0342">GTP-binding</keyword>
<sequence>MQRSGNRIVFSKNGNSESSTFTPPFHLQSNGEVKRFVDTFKRAMMKCKGVKNSLEKVLLSYICTPNSAIDVANEPNNGTPPCQISAADQRTPSAAEGSLKTKRKAQTSDDLDACRSNVSRQVETRMFQSQKGCVGERANALCCHLSIDILFLILHNSQPSPMLAPIPIIEPATATVPPNEDAVGSEDENQQREEELLVNEFVINSEAIKRILDDPRYADKRVCLVSVAGAFRTGKSFILNFFLRYLRWRSQTAPSVDEMANDWLEMDPKLEGFSWRGGDDRDTNGILIWPEPFLLEDRNGEQVAVLLMDTQGIFDSVSTFKNCATVFALSTMVSSVQIFNINKTIQEDHLQHLQLFTEYARLALDEYNNSKPFQSLLFLVRDWSFPYDAEYGPIGGQRILDKRLEVTPRQHPELQQLRRHIRSSFDNIRCFLLPHPGLDVATNPHFRGELDKINPDFKAQLRSLVPHLFDPNNLVVKQIGGQPITCRELAVYINAYFEVFSKAELPEPKTILNATAEANHLAAVVSAKAVYMREMEESCGGDSPFMSGAELRGEHARCRAEAMRTFQTAKKMGGPELAEQFAQKLEQDITEAFESFERVNNSKNLFKSMRTPAVLVASMIALYCCQEFFQLLGLDTIASIFSLFLTLIIVALGTWTYSRYSGQFRDAQVFIDERVQALWHNVLAPAFVNTAGGVALNMTTGGNFTLNSTTATVSAPSHDASRRRGIYATTETRISRKCHDRDRAIKKMPRPRPRNQKNATTKTRISRKCHDRDRAIKKMPRPRPRNQKNATTKTRISRKCHDRDRAIKKCHDYDSQCYG</sequence>
<dbReference type="Gene3D" id="3.40.50.300">
    <property type="entry name" value="P-loop containing nucleotide triphosphate hydrolases"/>
    <property type="match status" value="1"/>
</dbReference>
<protein>
    <recommendedName>
        <fullName evidence="14">GB1/RHD3-type G domain-containing protein</fullName>
    </recommendedName>
</protein>
<dbReference type="InterPro" id="IPR036543">
    <property type="entry name" value="Guanylate-bd_C_sf"/>
</dbReference>
<comment type="catalytic activity">
    <reaction evidence="10">
        <text>GTP + H2O = GDP + phosphate + H(+)</text>
        <dbReference type="Rhea" id="RHEA:19669"/>
        <dbReference type="ChEBI" id="CHEBI:15377"/>
        <dbReference type="ChEBI" id="CHEBI:15378"/>
        <dbReference type="ChEBI" id="CHEBI:37565"/>
        <dbReference type="ChEBI" id="CHEBI:43474"/>
        <dbReference type="ChEBI" id="CHEBI:58189"/>
    </reaction>
    <physiologicalReaction direction="left-to-right" evidence="10">
        <dbReference type="Rhea" id="RHEA:19670"/>
    </physiologicalReaction>
</comment>
<dbReference type="AlphaFoldDB" id="A0ABD2IY31"/>
<keyword evidence="4" id="KW-0378">Hydrolase</keyword>
<keyword evidence="6" id="KW-0460">Magnesium</keyword>
<dbReference type="InterPro" id="IPR003191">
    <property type="entry name" value="Guanylate-bd/ATL_C"/>
</dbReference>
<keyword evidence="7 13" id="KW-1133">Transmembrane helix</keyword>
<comment type="caution">
    <text evidence="15">The sequence shown here is derived from an EMBL/GenBank/DDBJ whole genome shotgun (WGS) entry which is preliminary data.</text>
</comment>
<dbReference type="InterPro" id="IPR027417">
    <property type="entry name" value="P-loop_NTPase"/>
</dbReference>
<feature type="transmembrane region" description="Helical" evidence="13">
    <location>
        <begin position="637"/>
        <end position="657"/>
    </location>
</feature>
<dbReference type="PROSITE" id="PS51715">
    <property type="entry name" value="G_GB1_RHD3"/>
    <property type="match status" value="1"/>
</dbReference>
<dbReference type="EMBL" id="JBICCN010000254">
    <property type="protein sequence ID" value="KAL3082760.1"/>
    <property type="molecule type" value="Genomic_DNA"/>
</dbReference>
<dbReference type="GO" id="GO:0005525">
    <property type="term" value="F:GTP binding"/>
    <property type="evidence" value="ECO:0007669"/>
    <property type="project" value="UniProtKB-KW"/>
</dbReference>
<evidence type="ECO:0000256" key="8">
    <source>
        <dbReference type="ARBA" id="ARBA00023134"/>
    </source>
</evidence>
<dbReference type="InterPro" id="IPR030386">
    <property type="entry name" value="G_GB1_RHD3_dom"/>
</dbReference>
<evidence type="ECO:0000256" key="11">
    <source>
        <dbReference type="PROSITE-ProRule" id="PRU01052"/>
    </source>
</evidence>
<dbReference type="FunFam" id="1.20.58.420:FF:000001">
    <property type="entry name" value="Atlastin-1 isoform 1"/>
    <property type="match status" value="1"/>
</dbReference>
<feature type="compositionally biased region" description="Basic residues" evidence="12">
    <location>
        <begin position="777"/>
        <end position="786"/>
    </location>
</feature>
<comment type="similarity">
    <text evidence="11">Belongs to the TRAFAC class dynamin-like GTPase superfamily. GB1/RHD3 GTPase family.</text>
</comment>
<dbReference type="InterPro" id="IPR015894">
    <property type="entry name" value="Guanylate-bd_N"/>
</dbReference>
<proteinExistence type="inferred from homology"/>
<keyword evidence="3" id="KW-0547">Nucleotide-binding</keyword>
<evidence type="ECO:0000256" key="13">
    <source>
        <dbReference type="SAM" id="Phobius"/>
    </source>
</evidence>
<keyword evidence="9 13" id="KW-0472">Membrane</keyword>
<accession>A0ABD2IY31</accession>
<evidence type="ECO:0000256" key="4">
    <source>
        <dbReference type="ARBA" id="ARBA00022801"/>
    </source>
</evidence>
<evidence type="ECO:0000256" key="9">
    <source>
        <dbReference type="ARBA" id="ARBA00023136"/>
    </source>
</evidence>
<feature type="region of interest" description="Disordered" evidence="12">
    <location>
        <begin position="747"/>
        <end position="800"/>
    </location>
</feature>
<feature type="region of interest" description="Disordered" evidence="12">
    <location>
        <begin position="1"/>
        <end position="26"/>
    </location>
</feature>
<evidence type="ECO:0000256" key="10">
    <source>
        <dbReference type="ARBA" id="ARBA00049117"/>
    </source>
</evidence>
<evidence type="ECO:0000256" key="7">
    <source>
        <dbReference type="ARBA" id="ARBA00022989"/>
    </source>
</evidence>
<keyword evidence="2 13" id="KW-0812">Transmembrane</keyword>
<dbReference type="PANTHER" id="PTHR10751">
    <property type="entry name" value="GUANYLATE BINDING PROTEIN"/>
    <property type="match status" value="1"/>
</dbReference>
<feature type="compositionally biased region" description="Polar residues" evidence="12">
    <location>
        <begin position="12"/>
        <end position="26"/>
    </location>
</feature>
<evidence type="ECO:0000256" key="3">
    <source>
        <dbReference type="ARBA" id="ARBA00022741"/>
    </source>
</evidence>
<evidence type="ECO:0000256" key="5">
    <source>
        <dbReference type="ARBA" id="ARBA00022824"/>
    </source>
</evidence>
<gene>
    <name evidence="15" type="ORF">niasHS_010562</name>
</gene>
<name>A0ABD2IY31_HETSC</name>
<feature type="region of interest" description="Disordered" evidence="12">
    <location>
        <begin position="86"/>
        <end position="110"/>
    </location>
</feature>
<dbReference type="Gene3D" id="1.20.58.420">
    <property type="entry name" value="AHSP"/>
    <property type="match status" value="1"/>
</dbReference>
<evidence type="ECO:0000313" key="16">
    <source>
        <dbReference type="Proteomes" id="UP001620645"/>
    </source>
</evidence>
<dbReference type="Proteomes" id="UP001620645">
    <property type="component" value="Unassembled WGS sequence"/>
</dbReference>
<dbReference type="Pfam" id="PF02841">
    <property type="entry name" value="GBP_C"/>
    <property type="match status" value="1"/>
</dbReference>
<organism evidence="15 16">
    <name type="scientific">Heterodera schachtii</name>
    <name type="common">Sugarbeet cyst nematode worm</name>
    <name type="synonym">Tylenchus schachtii</name>
    <dbReference type="NCBI Taxonomy" id="97005"/>
    <lineage>
        <taxon>Eukaryota</taxon>
        <taxon>Metazoa</taxon>
        <taxon>Ecdysozoa</taxon>
        <taxon>Nematoda</taxon>
        <taxon>Chromadorea</taxon>
        <taxon>Rhabditida</taxon>
        <taxon>Tylenchina</taxon>
        <taxon>Tylenchomorpha</taxon>
        <taxon>Tylenchoidea</taxon>
        <taxon>Heteroderidae</taxon>
        <taxon>Heteroderinae</taxon>
        <taxon>Heterodera</taxon>
    </lineage>
</organism>
<evidence type="ECO:0000256" key="6">
    <source>
        <dbReference type="ARBA" id="ARBA00022842"/>
    </source>
</evidence>
<evidence type="ECO:0000256" key="2">
    <source>
        <dbReference type="ARBA" id="ARBA00022692"/>
    </source>
</evidence>
<dbReference type="SUPFAM" id="SSF48340">
    <property type="entry name" value="Interferon-induced guanylate-binding protein 1 (GBP1), C-terminal domain"/>
    <property type="match status" value="1"/>
</dbReference>
<comment type="subcellular location">
    <subcellularLocation>
        <location evidence="1">Endoplasmic reticulum membrane</location>
        <topology evidence="1">Multi-pass membrane protein</topology>
    </subcellularLocation>
</comment>
<feature type="domain" description="GB1/RHD3-type G" evidence="14">
    <location>
        <begin position="219"/>
        <end position="473"/>
    </location>
</feature>
<dbReference type="Pfam" id="PF02263">
    <property type="entry name" value="GBP"/>
    <property type="match status" value="1"/>
</dbReference>
<dbReference type="GO" id="GO:0005789">
    <property type="term" value="C:endoplasmic reticulum membrane"/>
    <property type="evidence" value="ECO:0007669"/>
    <property type="project" value="UniProtKB-SubCell"/>
</dbReference>
<keyword evidence="16" id="KW-1185">Reference proteome</keyword>
<evidence type="ECO:0000313" key="15">
    <source>
        <dbReference type="EMBL" id="KAL3082760.1"/>
    </source>
</evidence>
<reference evidence="15 16" key="1">
    <citation type="submission" date="2024-10" db="EMBL/GenBank/DDBJ databases">
        <authorList>
            <person name="Kim D."/>
        </authorList>
    </citation>
    <scope>NUCLEOTIDE SEQUENCE [LARGE SCALE GENOMIC DNA]</scope>
    <source>
        <strain evidence="15">Taebaek</strain>
    </source>
</reference>
<evidence type="ECO:0000259" key="14">
    <source>
        <dbReference type="PROSITE" id="PS51715"/>
    </source>
</evidence>
<evidence type="ECO:0000256" key="12">
    <source>
        <dbReference type="SAM" id="MobiDB-lite"/>
    </source>
</evidence>
<dbReference type="SUPFAM" id="SSF52540">
    <property type="entry name" value="P-loop containing nucleoside triphosphate hydrolases"/>
    <property type="match status" value="1"/>
</dbReference>
<keyword evidence="5" id="KW-0256">Endoplasmic reticulum</keyword>
<dbReference type="GO" id="GO:0016787">
    <property type="term" value="F:hydrolase activity"/>
    <property type="evidence" value="ECO:0007669"/>
    <property type="project" value="UniProtKB-KW"/>
</dbReference>
<evidence type="ECO:0000256" key="1">
    <source>
        <dbReference type="ARBA" id="ARBA00004477"/>
    </source>
</evidence>